<accession>A0ABW7FX13</accession>
<evidence type="ECO:0000256" key="1">
    <source>
        <dbReference type="SAM" id="SignalP"/>
    </source>
</evidence>
<organism evidence="3 4">
    <name type="scientific">Roseateles rivi</name>
    <dbReference type="NCBI Taxonomy" id="3299028"/>
    <lineage>
        <taxon>Bacteria</taxon>
        <taxon>Pseudomonadati</taxon>
        <taxon>Pseudomonadota</taxon>
        <taxon>Betaproteobacteria</taxon>
        <taxon>Burkholderiales</taxon>
        <taxon>Sphaerotilaceae</taxon>
        <taxon>Roseateles</taxon>
    </lineage>
</organism>
<dbReference type="CDD" id="cd01300">
    <property type="entry name" value="YtcJ_like"/>
    <property type="match status" value="1"/>
</dbReference>
<dbReference type="InterPro" id="IPR033932">
    <property type="entry name" value="YtcJ-like"/>
</dbReference>
<feature type="chain" id="PRO_5045105324" evidence="1">
    <location>
        <begin position="30"/>
        <end position="582"/>
    </location>
</feature>
<feature type="signal peptide" evidence="1">
    <location>
        <begin position="1"/>
        <end position="29"/>
    </location>
</feature>
<dbReference type="Gene3D" id="3.10.310.70">
    <property type="match status" value="1"/>
</dbReference>
<dbReference type="PANTHER" id="PTHR22642:SF2">
    <property type="entry name" value="PROTEIN LONG AFTER FAR-RED 3"/>
    <property type="match status" value="1"/>
</dbReference>
<dbReference type="InterPro" id="IPR011059">
    <property type="entry name" value="Metal-dep_hydrolase_composite"/>
</dbReference>
<evidence type="ECO:0000313" key="3">
    <source>
        <dbReference type="EMBL" id="MFG6448886.1"/>
    </source>
</evidence>
<dbReference type="PANTHER" id="PTHR22642">
    <property type="entry name" value="IMIDAZOLONEPROPIONASE"/>
    <property type="match status" value="1"/>
</dbReference>
<dbReference type="EMBL" id="JBIGHZ010000004">
    <property type="protein sequence ID" value="MFG6448886.1"/>
    <property type="molecule type" value="Genomic_DNA"/>
</dbReference>
<dbReference type="EC" id="3.5.-.-" evidence="3"/>
<proteinExistence type="predicted"/>
<name>A0ABW7FX13_9BURK</name>
<dbReference type="RefSeq" id="WP_394461550.1">
    <property type="nucleotide sequence ID" value="NZ_JBIGHZ010000004.1"/>
</dbReference>
<protein>
    <submittedName>
        <fullName evidence="3">Amidohydrolase</fullName>
        <ecNumber evidence="3">3.5.-.-</ecNumber>
    </submittedName>
</protein>
<dbReference type="Gene3D" id="2.30.40.10">
    <property type="entry name" value="Urease, subunit C, domain 1"/>
    <property type="match status" value="1"/>
</dbReference>
<dbReference type="Pfam" id="PF07969">
    <property type="entry name" value="Amidohydro_3"/>
    <property type="match status" value="1"/>
</dbReference>
<dbReference type="InterPro" id="IPR032466">
    <property type="entry name" value="Metal_Hydrolase"/>
</dbReference>
<dbReference type="PROSITE" id="PS51257">
    <property type="entry name" value="PROKAR_LIPOPROTEIN"/>
    <property type="match status" value="1"/>
</dbReference>
<keyword evidence="3" id="KW-0378">Hydrolase</keyword>
<evidence type="ECO:0000259" key="2">
    <source>
        <dbReference type="Pfam" id="PF07969"/>
    </source>
</evidence>
<dbReference type="InterPro" id="IPR013108">
    <property type="entry name" value="Amidohydro_3"/>
</dbReference>
<dbReference type="SUPFAM" id="SSF51338">
    <property type="entry name" value="Composite domain of metallo-dependent hydrolases"/>
    <property type="match status" value="1"/>
</dbReference>
<dbReference type="Proteomes" id="UP001606099">
    <property type="component" value="Unassembled WGS sequence"/>
</dbReference>
<evidence type="ECO:0000313" key="4">
    <source>
        <dbReference type="Proteomes" id="UP001606099"/>
    </source>
</evidence>
<feature type="domain" description="Amidohydrolase 3" evidence="2">
    <location>
        <begin position="92"/>
        <end position="577"/>
    </location>
</feature>
<keyword evidence="4" id="KW-1185">Reference proteome</keyword>
<sequence>MRIQSLTMAALAVALAGCAQNPAAPLAHAAATATPMANEAEAADTIYSGGPIVTVNDRQLSAEALAVKNGRIVAVGALADVTRLRGKRTRWVDLQGHVLTPGFVDPHAHFGGFGSQAIGANLLNPPDGDVNTVSDVVQKLREFAQSPDVKRTGWVFGLGYDDALLGRHPTAEDLDQVSTTLPVIAVHISGHFSAVNSVGLKALGYSADTNDPPGGVIRRKAGSREPNGVLEELASIPHMIKAVNPSKPEDIEYFTRRGLELAKSFGYTTAQEGRAFTANHNAFAAYANKYGFEIDVNAYVDYLDRKLLDDSKWFGPNYQQGYRLAGLKITLDGSPQGRTAWRTQPYLLPPDGQQAGYKGYPALADDKALMALYDEAYRKHWQVLTHANGDAAVDQLIRTISPAVTQYGVGQRRNTLIHGQFVREDQLKTLAELGIIPSLFPMHTFYWGDWYEQIVGSVAAQKISPLRTALKYHPVVTSHTDAPVALPNLLQVMDATVNRTSRSGKVMGAAERLTPLEALKTVTLWGAYQHGEEAHKGSLEVGKLADMVVLSDNPLTIEPPRIKTIKVLQTIKEGKTVWQRQP</sequence>
<keyword evidence="1" id="KW-0732">Signal</keyword>
<gene>
    <name evidence="3" type="ORF">ACG0Z6_11640</name>
</gene>
<comment type="caution">
    <text evidence="3">The sequence shown here is derived from an EMBL/GenBank/DDBJ whole genome shotgun (WGS) entry which is preliminary data.</text>
</comment>
<dbReference type="Gene3D" id="3.20.20.140">
    <property type="entry name" value="Metal-dependent hydrolases"/>
    <property type="match status" value="1"/>
</dbReference>
<dbReference type="SUPFAM" id="SSF51556">
    <property type="entry name" value="Metallo-dependent hydrolases"/>
    <property type="match status" value="1"/>
</dbReference>
<dbReference type="GO" id="GO:0016787">
    <property type="term" value="F:hydrolase activity"/>
    <property type="evidence" value="ECO:0007669"/>
    <property type="project" value="UniProtKB-KW"/>
</dbReference>
<reference evidence="3 4" key="1">
    <citation type="submission" date="2024-08" db="EMBL/GenBank/DDBJ databases">
        <authorList>
            <person name="Lu H."/>
        </authorList>
    </citation>
    <scope>NUCLEOTIDE SEQUENCE [LARGE SCALE GENOMIC DNA]</scope>
    <source>
        <strain evidence="3 4">BYS180W</strain>
    </source>
</reference>